<gene>
    <name evidence="2" type="ORF">GNY06_01720</name>
</gene>
<dbReference type="Gene3D" id="3.30.160.670">
    <property type="match status" value="1"/>
</dbReference>
<dbReference type="EMBL" id="JAAABJ010000210">
    <property type="protein sequence ID" value="NAW50157.1"/>
    <property type="molecule type" value="Genomic_DNA"/>
</dbReference>
<keyword evidence="3" id="KW-1185">Reference proteome</keyword>
<feature type="domain" description="DUF4136" evidence="1">
    <location>
        <begin position="23"/>
        <end position="175"/>
    </location>
</feature>
<evidence type="ECO:0000259" key="1">
    <source>
        <dbReference type="Pfam" id="PF13590"/>
    </source>
</evidence>
<accession>A0A845PUJ8</accession>
<organism evidence="2 3">
    <name type="scientific">Elizabethkingia argenteiflava</name>
    <dbReference type="NCBI Taxonomy" id="2681556"/>
    <lineage>
        <taxon>Bacteria</taxon>
        <taxon>Pseudomonadati</taxon>
        <taxon>Bacteroidota</taxon>
        <taxon>Flavobacteriia</taxon>
        <taxon>Flavobacteriales</taxon>
        <taxon>Weeksellaceae</taxon>
        <taxon>Elizabethkingia</taxon>
    </lineage>
</organism>
<dbReference type="PROSITE" id="PS51257">
    <property type="entry name" value="PROKAR_LIPOPROTEIN"/>
    <property type="match status" value="1"/>
</dbReference>
<sequence length="177" mass="20314">MKNYLFIVLVFLLSLGACSPFMVKSDYDRSVSFKQYKTYEIRQKDLKLNDIDRNRVISAIQQQMNAKGMTESSSPDLIINLKASHKQIRDIQMGSPWSWGIGWGWGGPAWSLGWGYNRSYTSYYNRGTLVLDFIDAHSNKLVWQGIGSGLNIDRPQSKAKHIPTMIHEILKNYPPRP</sequence>
<dbReference type="Proteomes" id="UP000553459">
    <property type="component" value="Unassembled WGS sequence"/>
</dbReference>
<dbReference type="InterPro" id="IPR025411">
    <property type="entry name" value="DUF4136"/>
</dbReference>
<proteinExistence type="predicted"/>
<dbReference type="AlphaFoldDB" id="A0A845PUJ8"/>
<name>A0A845PUJ8_9FLAO</name>
<reference evidence="2 3" key="1">
    <citation type="submission" date="2019-11" db="EMBL/GenBank/DDBJ databases">
        <title>Characterization of Elizabethkingia argenteiflava sp. nov., isolated from inner surface of Soybean Pods.</title>
        <authorList>
            <person name="Mo S."/>
        </authorList>
    </citation>
    <scope>NUCLEOTIDE SEQUENCE [LARGE SCALE GENOMIC DNA]</scope>
    <source>
        <strain evidence="2 3">YB22</strain>
    </source>
</reference>
<comment type="caution">
    <text evidence="2">The sequence shown here is derived from an EMBL/GenBank/DDBJ whole genome shotgun (WGS) entry which is preliminary data.</text>
</comment>
<dbReference type="RefSeq" id="WP_166518522.1">
    <property type="nucleotide sequence ID" value="NZ_JAAABJ010000210.1"/>
</dbReference>
<evidence type="ECO:0000313" key="2">
    <source>
        <dbReference type="EMBL" id="NAW50157.1"/>
    </source>
</evidence>
<evidence type="ECO:0000313" key="3">
    <source>
        <dbReference type="Proteomes" id="UP000553459"/>
    </source>
</evidence>
<dbReference type="Pfam" id="PF13590">
    <property type="entry name" value="DUF4136"/>
    <property type="match status" value="1"/>
</dbReference>
<protein>
    <submittedName>
        <fullName evidence="2">DUF4136 domain-containing protein</fullName>
    </submittedName>
</protein>